<dbReference type="OrthoDB" id="9809825at2"/>
<dbReference type="Proteomes" id="UP000185192">
    <property type="component" value="Unassembled WGS sequence"/>
</dbReference>
<dbReference type="AlphaFoldDB" id="A0A1N6D6D6"/>
<dbReference type="Pfam" id="PF14117">
    <property type="entry name" value="DUF4287"/>
    <property type="match status" value="1"/>
</dbReference>
<protein>
    <recommendedName>
        <fullName evidence="1">DUF5655 domain-containing protein</fullName>
    </recommendedName>
</protein>
<dbReference type="InterPro" id="IPR043714">
    <property type="entry name" value="DUF5655"/>
</dbReference>
<evidence type="ECO:0000313" key="2">
    <source>
        <dbReference type="EMBL" id="SIN66256.1"/>
    </source>
</evidence>
<reference evidence="3" key="1">
    <citation type="submission" date="2016-11" db="EMBL/GenBank/DDBJ databases">
        <authorList>
            <person name="Varghese N."/>
            <person name="Submissions S."/>
        </authorList>
    </citation>
    <scope>NUCLEOTIDE SEQUENCE [LARGE SCALE GENOMIC DNA]</scope>
    <source>
        <strain evidence="3">DSM 22363</strain>
    </source>
</reference>
<dbReference type="Pfam" id="PF18899">
    <property type="entry name" value="DUF5655"/>
    <property type="match status" value="1"/>
</dbReference>
<name>A0A1N6D6D6_9SPHN</name>
<organism evidence="2 3">
    <name type="scientific">Parasphingorhabdus marina DSM 22363</name>
    <dbReference type="NCBI Taxonomy" id="1123272"/>
    <lineage>
        <taxon>Bacteria</taxon>
        <taxon>Pseudomonadati</taxon>
        <taxon>Pseudomonadota</taxon>
        <taxon>Alphaproteobacteria</taxon>
        <taxon>Sphingomonadales</taxon>
        <taxon>Sphingomonadaceae</taxon>
        <taxon>Parasphingorhabdus</taxon>
    </lineage>
</organism>
<dbReference type="STRING" id="1123272.SAMN02745824_1598"/>
<evidence type="ECO:0000259" key="1">
    <source>
        <dbReference type="Pfam" id="PF18899"/>
    </source>
</evidence>
<accession>A0A1N6D6D6</accession>
<keyword evidence="3" id="KW-1185">Reference proteome</keyword>
<proteinExistence type="predicted"/>
<dbReference type="RefSeq" id="WP_074204494.1">
    <property type="nucleotide sequence ID" value="NZ_FSQW01000001.1"/>
</dbReference>
<sequence>MATPEEMAQSMIANMPEKTGKALEDWLKIVHGTGMEKHGQIVKYLKTDHGMTHGFANLVASKALNPEPVGEADLVTAQYGGAKAGLKPIHDAVVAFAQTLGADVEIAPKKASVSLRRSKQFALITPATKSRVDLGLALKGEKAEGRLESYNAMCSHRVRLENVDDLDDDVKAWMQLAYERS</sequence>
<feature type="domain" description="DUF5655" evidence="1">
    <location>
        <begin position="76"/>
        <end position="179"/>
    </location>
</feature>
<evidence type="ECO:0000313" key="3">
    <source>
        <dbReference type="Proteomes" id="UP000185192"/>
    </source>
</evidence>
<dbReference type="EMBL" id="FSQW01000001">
    <property type="protein sequence ID" value="SIN66256.1"/>
    <property type="molecule type" value="Genomic_DNA"/>
</dbReference>
<gene>
    <name evidence="2" type="ORF">SAMN02745824_1598</name>
</gene>
<dbReference type="InterPro" id="IPR025629">
    <property type="entry name" value="DUF4287"/>
</dbReference>